<dbReference type="OrthoDB" id="3526335at2"/>
<dbReference type="InterPro" id="IPR000182">
    <property type="entry name" value="GNAT_dom"/>
</dbReference>
<evidence type="ECO:0000313" key="2">
    <source>
        <dbReference type="EMBL" id="OOC53649.1"/>
    </source>
</evidence>
<keyword evidence="3" id="KW-1185">Reference proteome</keyword>
<proteinExistence type="predicted"/>
<dbReference type="PROSITE" id="PS51186">
    <property type="entry name" value="GNAT"/>
    <property type="match status" value="1"/>
</dbReference>
<keyword evidence="2" id="KW-0808">Transferase</keyword>
<dbReference type="AlphaFoldDB" id="A0A1V3BZI1"/>
<reference evidence="3" key="1">
    <citation type="submission" date="2016-08" db="EMBL/GenBank/DDBJ databases">
        <authorList>
            <person name="Tokovenko B."/>
            <person name="Kalinowski J."/>
        </authorList>
    </citation>
    <scope>NUCLEOTIDE SEQUENCE [LARGE SCALE GENOMIC DNA]</scope>
    <source>
        <strain evidence="3">UTMC102</strain>
    </source>
</reference>
<dbReference type="STRING" id="501010.NOSIN_07410"/>
<protein>
    <submittedName>
        <fullName evidence="2">GNAT family N-acetyltransferase</fullName>
    </submittedName>
</protein>
<organism evidence="2 3">
    <name type="scientific">Nocardiopsis sinuspersici</name>
    <dbReference type="NCBI Taxonomy" id="501010"/>
    <lineage>
        <taxon>Bacteria</taxon>
        <taxon>Bacillati</taxon>
        <taxon>Actinomycetota</taxon>
        <taxon>Actinomycetes</taxon>
        <taxon>Streptosporangiales</taxon>
        <taxon>Nocardiopsidaceae</taxon>
        <taxon>Nocardiopsis</taxon>
    </lineage>
</organism>
<dbReference type="SUPFAM" id="SSF55729">
    <property type="entry name" value="Acyl-CoA N-acyltransferases (Nat)"/>
    <property type="match status" value="1"/>
</dbReference>
<feature type="domain" description="N-acetyltransferase" evidence="1">
    <location>
        <begin position="6"/>
        <end position="153"/>
    </location>
</feature>
<dbReference type="Pfam" id="PF00583">
    <property type="entry name" value="Acetyltransf_1"/>
    <property type="match status" value="1"/>
</dbReference>
<dbReference type="GO" id="GO:0016747">
    <property type="term" value="F:acyltransferase activity, transferring groups other than amino-acyl groups"/>
    <property type="evidence" value="ECO:0007669"/>
    <property type="project" value="InterPro"/>
</dbReference>
<accession>A0A1V3BZI1</accession>
<dbReference type="EMBL" id="MCOK01000001">
    <property type="protein sequence ID" value="OOC53649.1"/>
    <property type="molecule type" value="Genomic_DNA"/>
</dbReference>
<dbReference type="RefSeq" id="WP_077690038.1">
    <property type="nucleotide sequence ID" value="NZ_MCOK01000001.1"/>
</dbReference>
<gene>
    <name evidence="2" type="ORF">NOSIN_07410</name>
</gene>
<dbReference type="Proteomes" id="UP000189004">
    <property type="component" value="Unassembled WGS sequence"/>
</dbReference>
<dbReference type="CDD" id="cd04301">
    <property type="entry name" value="NAT_SF"/>
    <property type="match status" value="1"/>
</dbReference>
<sequence>MSHPSLRLAEITPDNVVTACGVKVREDQNRFVAPVERSLAEAYAACGTAWPRLVMDGDEAVGFVMANFQPEEREPDFRCGIWRLNIAEGGQGRGYGRFAVQAVCEEARRRGNDRVTVMWVPGEGGPEDFYLRLGFRPTGRVLGGETVGEMLLR</sequence>
<evidence type="ECO:0000259" key="1">
    <source>
        <dbReference type="PROSITE" id="PS51186"/>
    </source>
</evidence>
<dbReference type="InterPro" id="IPR016181">
    <property type="entry name" value="Acyl_CoA_acyltransferase"/>
</dbReference>
<comment type="caution">
    <text evidence="2">The sequence shown here is derived from an EMBL/GenBank/DDBJ whole genome shotgun (WGS) entry which is preliminary data.</text>
</comment>
<dbReference type="Gene3D" id="3.40.630.30">
    <property type="match status" value="1"/>
</dbReference>
<evidence type="ECO:0000313" key="3">
    <source>
        <dbReference type="Proteomes" id="UP000189004"/>
    </source>
</evidence>
<name>A0A1V3BZI1_9ACTN</name>